<evidence type="ECO:0000256" key="6">
    <source>
        <dbReference type="ARBA" id="ARBA00022722"/>
    </source>
</evidence>
<evidence type="ECO:0000313" key="15">
    <source>
        <dbReference type="Proteomes" id="UP001146793"/>
    </source>
</evidence>
<feature type="compositionally biased region" description="Low complexity" evidence="12">
    <location>
        <begin position="442"/>
        <end position="465"/>
    </location>
</feature>
<dbReference type="InterPro" id="IPR001279">
    <property type="entry name" value="Metallo-B-lactamas"/>
</dbReference>
<dbReference type="Gene3D" id="3.60.15.10">
    <property type="entry name" value="Ribonuclease Z/Hydroxyacylglutathione hydrolase-like"/>
    <property type="match status" value="2"/>
</dbReference>
<sequence length="777" mass="90487">MQFFIQILGNCNEITTSSLLLCVNKNRYLFNCSEGTYRLMIDNEIKFSALNRVFLTRVNGECGFGLCNFFTSLAYKTKSSNKKFLVHGPQDTSHLIKIVSTVTPQFNSKYQTFEHYTTKDAFKDKAFSIDTIAITNQEQNEESVNQTVCSNFDAYDFEKTTELQQLYNSLKSCSKPYQISLAYLVRIKELKGKFNIVKAKKLGVKKNEQFAQLSKGKPVTLLNGEIIKPEDIISPNINISFLIIDLPNKSFLNSLIHSDEFNDYQITENNNTQKKQLYSIFYWINDEILSDERFQKWVIKFGPQTQHIFLYKQQNNFSLPFNIPFHSSFFYLSKCNLINSNLFPINFQENELFLKDPQYIENFNEKKKKQLKITFNDKYHFGTNQMKFHLVPMKLFGFDLSLKKKITERINKEKNNLKKLSLKLNQNNIMLNNKEDEDERIINNNNNNNNHSSNNTKNNTTNNTTDTKKNEINIKNTFTKNEMENLFIQILFLGTGGGSQSKYRNTPGIFIRVTEDFNILLDCGEGSFGQLMVFYKQKISEILLNLNFIWISHIHGDHCHGLLKLLHMREKVYKLKFGSLENYQEPLIVGPSQLKFLIKGINYISQDLEFCKIYTHQQFDQYCNNNFQNLPKFKSLSDHFQKIIQIPVIHCVEAHAIVLIRNGMKIVYSGDCKPSQELIKLGKGAEILIHETAFLSSDKNLKKKYHTTIFETIEIFQQMEAHWLLLTHYSPKNKRNVIESFLNSKIAFAFDLMSITPKNIHQIGDTSKTICEHLIED</sequence>
<keyword evidence="8" id="KW-0255">Endonuclease</keyword>
<comment type="similarity">
    <text evidence="3">Belongs to the RNase Z family.</text>
</comment>
<evidence type="ECO:0000256" key="7">
    <source>
        <dbReference type="ARBA" id="ARBA00022723"/>
    </source>
</evidence>
<accession>A0AAV7ZL94</accession>
<keyword evidence="6" id="KW-0540">Nuclease</keyword>
<dbReference type="Pfam" id="PF13691">
    <property type="entry name" value="Lactamase_B_4"/>
    <property type="match status" value="1"/>
</dbReference>
<dbReference type="GO" id="GO:1990180">
    <property type="term" value="P:mitochondrial tRNA 3'-end processing"/>
    <property type="evidence" value="ECO:0007669"/>
    <property type="project" value="TreeGrafter"/>
</dbReference>
<dbReference type="GO" id="GO:0042781">
    <property type="term" value="F:3'-tRNA processing endoribonuclease activity"/>
    <property type="evidence" value="ECO:0007669"/>
    <property type="project" value="UniProtKB-EC"/>
</dbReference>
<evidence type="ECO:0000259" key="13">
    <source>
        <dbReference type="SMART" id="SM00849"/>
    </source>
</evidence>
<evidence type="ECO:0000256" key="5">
    <source>
        <dbReference type="ARBA" id="ARBA00022694"/>
    </source>
</evidence>
<dbReference type="EC" id="3.1.26.11" evidence="4"/>
<evidence type="ECO:0000256" key="4">
    <source>
        <dbReference type="ARBA" id="ARBA00012477"/>
    </source>
</evidence>
<evidence type="ECO:0000256" key="11">
    <source>
        <dbReference type="SAM" id="Coils"/>
    </source>
</evidence>
<keyword evidence="7" id="KW-0479">Metal-binding</keyword>
<dbReference type="CDD" id="cd07718">
    <property type="entry name" value="RNaseZ_ELAC1_ELAC2-C-term-like_MBL-fold"/>
    <property type="match status" value="1"/>
</dbReference>
<feature type="coiled-coil region" evidence="11">
    <location>
        <begin position="403"/>
        <end position="437"/>
    </location>
</feature>
<keyword evidence="5" id="KW-0819">tRNA processing</keyword>
<evidence type="ECO:0000256" key="8">
    <source>
        <dbReference type="ARBA" id="ARBA00022759"/>
    </source>
</evidence>
<dbReference type="AlphaFoldDB" id="A0AAV7ZL94"/>
<keyword evidence="11" id="KW-0175">Coiled coil</keyword>
<dbReference type="GO" id="GO:0005739">
    <property type="term" value="C:mitochondrion"/>
    <property type="evidence" value="ECO:0007669"/>
    <property type="project" value="TreeGrafter"/>
</dbReference>
<organism evidence="14 15">
    <name type="scientific">Anaeramoeba flamelloides</name>
    <dbReference type="NCBI Taxonomy" id="1746091"/>
    <lineage>
        <taxon>Eukaryota</taxon>
        <taxon>Metamonada</taxon>
        <taxon>Anaeramoebidae</taxon>
        <taxon>Anaeramoeba</taxon>
    </lineage>
</organism>
<dbReference type="EMBL" id="JANTQA010000029">
    <property type="protein sequence ID" value="KAJ3441212.1"/>
    <property type="molecule type" value="Genomic_DNA"/>
</dbReference>
<protein>
    <recommendedName>
        <fullName evidence="4">ribonuclease Z</fullName>
        <ecNumber evidence="4">3.1.26.11</ecNumber>
    </recommendedName>
</protein>
<dbReference type="InterPro" id="IPR047151">
    <property type="entry name" value="RNZ2-like"/>
</dbReference>
<evidence type="ECO:0000256" key="9">
    <source>
        <dbReference type="ARBA" id="ARBA00022801"/>
    </source>
</evidence>
<dbReference type="SMART" id="SM00849">
    <property type="entry name" value="Lactamase_B"/>
    <property type="match status" value="1"/>
</dbReference>
<gene>
    <name evidence="14" type="ORF">M0812_13218</name>
</gene>
<comment type="cofactor">
    <cofactor evidence="2">
        <name>Zn(2+)</name>
        <dbReference type="ChEBI" id="CHEBI:29105"/>
    </cofactor>
</comment>
<dbReference type="Proteomes" id="UP001146793">
    <property type="component" value="Unassembled WGS sequence"/>
</dbReference>
<feature type="domain" description="Metallo-beta-lactamase" evidence="13">
    <location>
        <begin position="505"/>
        <end position="709"/>
    </location>
</feature>
<dbReference type="SUPFAM" id="SSF56281">
    <property type="entry name" value="Metallo-hydrolase/oxidoreductase"/>
    <property type="match status" value="2"/>
</dbReference>
<dbReference type="InterPro" id="IPR027794">
    <property type="entry name" value="tRNase_Z_dom"/>
</dbReference>
<evidence type="ECO:0000256" key="12">
    <source>
        <dbReference type="SAM" id="MobiDB-lite"/>
    </source>
</evidence>
<evidence type="ECO:0000256" key="1">
    <source>
        <dbReference type="ARBA" id="ARBA00000402"/>
    </source>
</evidence>
<dbReference type="InterPro" id="IPR036866">
    <property type="entry name" value="RibonucZ/Hydroxyglut_hydro"/>
</dbReference>
<dbReference type="PANTHER" id="PTHR12553">
    <property type="entry name" value="ZINC PHOSPHODIESTERASE ELAC PROTEIN 2"/>
    <property type="match status" value="1"/>
</dbReference>
<proteinExistence type="inferred from homology"/>
<name>A0AAV7ZL94_9EUKA</name>
<comment type="catalytic activity">
    <reaction evidence="1">
        <text>Endonucleolytic cleavage of RNA, removing extra 3' nucleotides from tRNA precursor, generating 3' termini of tRNAs. A 3'-hydroxy group is left at the tRNA terminus and a 5'-phosphoryl group is left at the trailer molecule.</text>
        <dbReference type="EC" id="3.1.26.11"/>
    </reaction>
</comment>
<dbReference type="PANTHER" id="PTHR12553:SF49">
    <property type="entry name" value="ZINC PHOSPHODIESTERASE ELAC PROTEIN 2"/>
    <property type="match status" value="1"/>
</dbReference>
<dbReference type="Pfam" id="PF23023">
    <property type="entry name" value="Anti-Pycsar_Apyc1"/>
    <property type="match status" value="1"/>
</dbReference>
<keyword evidence="10" id="KW-0862">Zinc</keyword>
<evidence type="ECO:0000256" key="3">
    <source>
        <dbReference type="ARBA" id="ARBA00007823"/>
    </source>
</evidence>
<reference evidence="14" key="1">
    <citation type="submission" date="2022-08" db="EMBL/GenBank/DDBJ databases">
        <title>Novel sulphate-reducing endosymbionts in the free-living metamonad Anaeramoeba.</title>
        <authorList>
            <person name="Jerlstrom-Hultqvist J."/>
            <person name="Cepicka I."/>
            <person name="Gallot-Lavallee L."/>
            <person name="Salas-Leiva D."/>
            <person name="Curtis B.A."/>
            <person name="Zahonova K."/>
            <person name="Pipaliya S."/>
            <person name="Dacks J."/>
            <person name="Roger A.J."/>
        </authorList>
    </citation>
    <scope>NUCLEOTIDE SEQUENCE</scope>
    <source>
        <strain evidence="14">Busselton2</strain>
    </source>
</reference>
<comment type="caution">
    <text evidence="14">The sequence shown here is derived from an EMBL/GenBank/DDBJ whole genome shotgun (WGS) entry which is preliminary data.</text>
</comment>
<dbReference type="GO" id="GO:0046872">
    <property type="term" value="F:metal ion binding"/>
    <property type="evidence" value="ECO:0007669"/>
    <property type="project" value="UniProtKB-KW"/>
</dbReference>
<evidence type="ECO:0000256" key="2">
    <source>
        <dbReference type="ARBA" id="ARBA00001947"/>
    </source>
</evidence>
<feature type="region of interest" description="Disordered" evidence="12">
    <location>
        <begin position="440"/>
        <end position="467"/>
    </location>
</feature>
<evidence type="ECO:0000256" key="10">
    <source>
        <dbReference type="ARBA" id="ARBA00022833"/>
    </source>
</evidence>
<keyword evidence="9" id="KW-0378">Hydrolase</keyword>
<evidence type="ECO:0000313" key="14">
    <source>
        <dbReference type="EMBL" id="KAJ3441212.1"/>
    </source>
</evidence>